<dbReference type="SUPFAM" id="SSF53167">
    <property type="entry name" value="Purine and uridine phosphorylases"/>
    <property type="match status" value="1"/>
</dbReference>
<proteinExistence type="predicted"/>
<dbReference type="Proteomes" id="UP000800200">
    <property type="component" value="Unassembled WGS sequence"/>
</dbReference>
<dbReference type="Gene3D" id="3.40.50.1580">
    <property type="entry name" value="Nucleoside phosphorylase domain"/>
    <property type="match status" value="1"/>
</dbReference>
<accession>A0A6A6DZ97</accession>
<name>A0A6A6DZ97_9PEZI</name>
<dbReference type="AlphaFoldDB" id="A0A6A6DZ97"/>
<dbReference type="PANTHER" id="PTHR46082">
    <property type="entry name" value="ATP/GTP-BINDING PROTEIN-RELATED"/>
    <property type="match status" value="1"/>
</dbReference>
<dbReference type="InterPro" id="IPR000845">
    <property type="entry name" value="Nucleoside_phosphorylase_d"/>
</dbReference>
<dbReference type="GO" id="GO:0003824">
    <property type="term" value="F:catalytic activity"/>
    <property type="evidence" value="ECO:0007669"/>
    <property type="project" value="InterPro"/>
</dbReference>
<keyword evidence="3" id="KW-1185">Reference proteome</keyword>
<dbReference type="Pfam" id="PF01048">
    <property type="entry name" value="PNP_UDP_1"/>
    <property type="match status" value="1"/>
</dbReference>
<dbReference type="InterPro" id="IPR027417">
    <property type="entry name" value="P-loop_NTPase"/>
</dbReference>
<dbReference type="PANTHER" id="PTHR46082:SF11">
    <property type="entry name" value="AAA+ ATPASE DOMAIN-CONTAINING PROTEIN-RELATED"/>
    <property type="match status" value="1"/>
</dbReference>
<feature type="domain" description="Nucleoside phosphorylase" evidence="1">
    <location>
        <begin position="19"/>
        <end position="285"/>
    </location>
</feature>
<dbReference type="InterPro" id="IPR035994">
    <property type="entry name" value="Nucleoside_phosphorylase_sf"/>
</dbReference>
<reference evidence="2" key="1">
    <citation type="journal article" date="2020" name="Stud. Mycol.">
        <title>101 Dothideomycetes genomes: a test case for predicting lifestyles and emergence of pathogens.</title>
        <authorList>
            <person name="Haridas S."/>
            <person name="Albert R."/>
            <person name="Binder M."/>
            <person name="Bloem J."/>
            <person name="Labutti K."/>
            <person name="Salamov A."/>
            <person name="Andreopoulos B."/>
            <person name="Baker S."/>
            <person name="Barry K."/>
            <person name="Bills G."/>
            <person name="Bluhm B."/>
            <person name="Cannon C."/>
            <person name="Castanera R."/>
            <person name="Culley D."/>
            <person name="Daum C."/>
            <person name="Ezra D."/>
            <person name="Gonzalez J."/>
            <person name="Henrissat B."/>
            <person name="Kuo A."/>
            <person name="Liang C."/>
            <person name="Lipzen A."/>
            <person name="Lutzoni F."/>
            <person name="Magnuson J."/>
            <person name="Mondo S."/>
            <person name="Nolan M."/>
            <person name="Ohm R."/>
            <person name="Pangilinan J."/>
            <person name="Park H.-J."/>
            <person name="Ramirez L."/>
            <person name="Alfaro M."/>
            <person name="Sun H."/>
            <person name="Tritt A."/>
            <person name="Yoshinaga Y."/>
            <person name="Zwiers L.-H."/>
            <person name="Turgeon B."/>
            <person name="Goodwin S."/>
            <person name="Spatafora J."/>
            <person name="Crous P."/>
            <person name="Grigoriev I."/>
        </authorList>
    </citation>
    <scope>NUCLEOTIDE SEQUENCE</scope>
    <source>
        <strain evidence="2">CBS 207.26</strain>
    </source>
</reference>
<evidence type="ECO:0000313" key="3">
    <source>
        <dbReference type="Proteomes" id="UP000800200"/>
    </source>
</evidence>
<evidence type="ECO:0000313" key="2">
    <source>
        <dbReference type="EMBL" id="KAF2184997.1"/>
    </source>
</evidence>
<gene>
    <name evidence="2" type="ORF">K469DRAFT_688219</name>
</gene>
<dbReference type="InterPro" id="IPR053137">
    <property type="entry name" value="NLR-like"/>
</dbReference>
<evidence type="ECO:0000259" key="1">
    <source>
        <dbReference type="Pfam" id="PF01048"/>
    </source>
</evidence>
<dbReference type="Gene3D" id="3.40.50.300">
    <property type="entry name" value="P-loop containing nucleotide triphosphate hydrolases"/>
    <property type="match status" value="1"/>
</dbReference>
<dbReference type="SUPFAM" id="SSF52540">
    <property type="entry name" value="P-loop containing nucleoside triphosphate hydrolases"/>
    <property type="match status" value="1"/>
</dbReference>
<organism evidence="2 3">
    <name type="scientific">Zopfia rhizophila CBS 207.26</name>
    <dbReference type="NCBI Taxonomy" id="1314779"/>
    <lineage>
        <taxon>Eukaryota</taxon>
        <taxon>Fungi</taxon>
        <taxon>Dikarya</taxon>
        <taxon>Ascomycota</taxon>
        <taxon>Pezizomycotina</taxon>
        <taxon>Dothideomycetes</taxon>
        <taxon>Dothideomycetes incertae sedis</taxon>
        <taxon>Zopfiaceae</taxon>
        <taxon>Zopfia</taxon>
    </lineage>
</organism>
<dbReference type="GO" id="GO:0009116">
    <property type="term" value="P:nucleoside metabolic process"/>
    <property type="evidence" value="ECO:0007669"/>
    <property type="project" value="InterPro"/>
</dbReference>
<dbReference type="OrthoDB" id="20872at2759"/>
<sequence>MVWPLEATVTLTHDDYTVAWLCALPIEKAAARNMLDELHVTPPQPEHDKNIYTFGRICGHNVVIVCQGDMGITAAAIVATRMDSTFRRLRFGLLIGIAGGVPEEKDIRLGDVVISQGDGRSGGVVAHDHGKVTVLGFESRSFLNDVPEMLRNAFRELESRLMDQDSKITTYLSEATTRNSRFSAFEIPTCLADDLFQSDYPYVNLKDKTCADCAKTHIVSRPPRAGPLVHFGIVALGNQVIKNAAERARIHKAHPGVLAIEMEAAGLINVFGCATIRGICDYADSYKNDGWHKYASATAAAVAKEILGIIPVAMVVAAPLIAIVATPLSHLLVPFPRNEYFVGRDSQLKELTIRLNTDQFCQRVAVWGLGGVGKTQIVLEFAYETKKTSPTCSIFWVYANTPASFESGYADIAECLKLPGRTD</sequence>
<protein>
    <submittedName>
        <fullName evidence="2">Purine and uridine phosphorylase</fullName>
    </submittedName>
</protein>
<dbReference type="EMBL" id="ML994635">
    <property type="protein sequence ID" value="KAF2184997.1"/>
    <property type="molecule type" value="Genomic_DNA"/>
</dbReference>